<dbReference type="PANTHER" id="PTHR43300">
    <property type="entry name" value="ACETYLTRANSFERASE"/>
    <property type="match status" value="1"/>
</dbReference>
<evidence type="ECO:0000313" key="1">
    <source>
        <dbReference type="EMBL" id="TOZ04802.1"/>
    </source>
</evidence>
<name>A0AAJ5K7T9_LEVBR</name>
<dbReference type="CDD" id="cd03349">
    <property type="entry name" value="LbH_XAT"/>
    <property type="match status" value="1"/>
</dbReference>
<dbReference type="AlphaFoldDB" id="A0AAJ5K7T9"/>
<proteinExistence type="predicted"/>
<organism evidence="1 2">
    <name type="scientific">Levilactobacillus brevis</name>
    <name type="common">Lactobacillus brevis</name>
    <dbReference type="NCBI Taxonomy" id="1580"/>
    <lineage>
        <taxon>Bacteria</taxon>
        <taxon>Bacillati</taxon>
        <taxon>Bacillota</taxon>
        <taxon>Bacilli</taxon>
        <taxon>Lactobacillales</taxon>
        <taxon>Lactobacillaceae</taxon>
        <taxon>Levilactobacillus</taxon>
    </lineage>
</organism>
<dbReference type="EMBL" id="QFDK01000004">
    <property type="protein sequence ID" value="TOZ04802.1"/>
    <property type="molecule type" value="Genomic_DNA"/>
</dbReference>
<sequence length="199" mass="21833">MGAFSLMGSTGLPINTIIGRYSSIANGVSRMQGSHPVDRFTTSMLTYDRFNSAYSDYLNDFDKTFNHSPSTVKNGGPLIVGNDVWIGQNVRFVPKGVTIGDGAIVAGEALVTKNVPPYAVVGGVPARILKFRFPPEIIAHLLKLKWWQYGFGDFYGVNGNDDIETFIKKIEHLRDMGDIQPFLPNSISLANINAAYQAE</sequence>
<dbReference type="SUPFAM" id="SSF51161">
    <property type="entry name" value="Trimeric LpxA-like enzymes"/>
    <property type="match status" value="1"/>
</dbReference>
<dbReference type="InterPro" id="IPR050179">
    <property type="entry name" value="Trans_hexapeptide_repeat"/>
</dbReference>
<dbReference type="PANTHER" id="PTHR43300:SF11">
    <property type="entry name" value="ACETYLTRANSFERASE RV3034C-RELATED"/>
    <property type="match status" value="1"/>
</dbReference>
<accession>A0AAJ5K7T9</accession>
<evidence type="ECO:0000313" key="2">
    <source>
        <dbReference type="Proteomes" id="UP000785759"/>
    </source>
</evidence>
<comment type="caution">
    <text evidence="1">The sequence shown here is derived from an EMBL/GenBank/DDBJ whole genome shotgun (WGS) entry which is preliminary data.</text>
</comment>
<dbReference type="Proteomes" id="UP000785759">
    <property type="component" value="Unassembled WGS sequence"/>
</dbReference>
<reference evidence="1" key="1">
    <citation type="submission" date="2018-05" db="EMBL/GenBank/DDBJ databases">
        <title>Genome Comparison of Lactic Acid Bacteria Isolated from non-Wheat Sourdough.</title>
        <authorList>
            <person name="Rice T."/>
            <person name="Axel C."/>
            <person name="Lynch K.M."/>
            <person name="Benz C."/>
            <person name="Arendt E.K."/>
            <person name="Coffey A."/>
        </authorList>
    </citation>
    <scope>NUCLEOTIDE SEQUENCE</scope>
    <source>
        <strain evidence="1">TR055</strain>
    </source>
</reference>
<protein>
    <submittedName>
        <fullName evidence="1">Acetyltransferase</fullName>
    </submittedName>
</protein>
<gene>
    <name evidence="1" type="ORF">DIS17_04690</name>
</gene>
<dbReference type="InterPro" id="IPR011004">
    <property type="entry name" value="Trimer_LpxA-like_sf"/>
</dbReference>
<dbReference type="Gene3D" id="2.160.10.10">
    <property type="entry name" value="Hexapeptide repeat proteins"/>
    <property type="match status" value="1"/>
</dbReference>